<evidence type="ECO:0000313" key="2">
    <source>
        <dbReference type="Proteomes" id="UP000189670"/>
    </source>
</evidence>
<organism evidence="1 2">
    <name type="scientific">Candidatus Magnetoglobus multicellularis str. Araruama</name>
    <dbReference type="NCBI Taxonomy" id="890399"/>
    <lineage>
        <taxon>Bacteria</taxon>
        <taxon>Pseudomonadati</taxon>
        <taxon>Thermodesulfobacteriota</taxon>
        <taxon>Desulfobacteria</taxon>
        <taxon>Desulfobacterales</taxon>
        <taxon>Desulfobacteraceae</taxon>
        <taxon>Candidatus Magnetoglobus</taxon>
    </lineage>
</organism>
<proteinExistence type="predicted"/>
<dbReference type="AlphaFoldDB" id="A0A1V1P8H6"/>
<comment type="caution">
    <text evidence="1">The sequence shown here is derived from an EMBL/GenBank/DDBJ whole genome shotgun (WGS) entry which is preliminary data.</text>
</comment>
<name>A0A1V1P8H6_9BACT</name>
<reference evidence="2" key="1">
    <citation type="submission" date="2012-11" db="EMBL/GenBank/DDBJ databases">
        <authorList>
            <person name="Lucero-Rivera Y.E."/>
            <person name="Tovar-Ramirez D."/>
        </authorList>
    </citation>
    <scope>NUCLEOTIDE SEQUENCE [LARGE SCALE GENOMIC DNA]</scope>
    <source>
        <strain evidence="2">Araruama</strain>
    </source>
</reference>
<dbReference type="EMBL" id="ATBP01000308">
    <property type="protein sequence ID" value="ETR71192.1"/>
    <property type="molecule type" value="Genomic_DNA"/>
</dbReference>
<evidence type="ECO:0000313" key="1">
    <source>
        <dbReference type="EMBL" id="ETR71192.1"/>
    </source>
</evidence>
<protein>
    <submittedName>
        <fullName evidence="1">Uncharacterized protein</fullName>
    </submittedName>
</protein>
<dbReference type="Proteomes" id="UP000189670">
    <property type="component" value="Unassembled WGS sequence"/>
</dbReference>
<sequence>MISDKIIKPSQCAIGFGIPTNKADFYHDKTRQDKDFAKRFKTWPMYKDQIVDHFNQAEVTIKQLGVFVIEQFTLDAFRDLFLQDRFNVIILFSHWKKQTIEFHDGLKHFSDIIDAVPFDFAGIIDLCVCHPKDLRIGLDNKRPKCIVKFTTEDALPWFWIIFYQSLFMYLQLNDSTYIEAVETVLKKLQQASRVM</sequence>
<accession>A0A1V1P8H6</accession>
<gene>
    <name evidence="1" type="ORF">OMM_02680</name>
</gene>